<reference evidence="3 4" key="1">
    <citation type="submission" date="2019-09" db="EMBL/GenBank/DDBJ databases">
        <title>Genome sequence of Adhaeribacter sp. M2.</title>
        <authorList>
            <person name="Srinivasan S."/>
        </authorList>
    </citation>
    <scope>NUCLEOTIDE SEQUENCE [LARGE SCALE GENOMIC DNA]</scope>
    <source>
        <strain evidence="3 4">M2</strain>
    </source>
</reference>
<dbReference type="InterPro" id="IPR026444">
    <property type="entry name" value="Secre_tail"/>
</dbReference>
<keyword evidence="1" id="KW-0732">Signal</keyword>
<dbReference type="RefSeq" id="WP_150902864.1">
    <property type="nucleotide sequence ID" value="NZ_VTWT01000002.1"/>
</dbReference>
<feature type="domain" description="Secretion system C-terminal sorting" evidence="2">
    <location>
        <begin position="386"/>
        <end position="457"/>
    </location>
</feature>
<protein>
    <submittedName>
        <fullName evidence="3">T9SS type A sorting domain-containing protein</fullName>
    </submittedName>
</protein>
<evidence type="ECO:0000313" key="3">
    <source>
        <dbReference type="EMBL" id="KAA9340937.1"/>
    </source>
</evidence>
<sequence>MKNLFPFSYYKILICSFLAVFSSFFPAAAQRSTSGIFSHYFGLSSEHNSQKLQNGTNSRKVSGQKRATSHLPYCDIYLPDTSSTGWRLANRGFYTYDSLGRYNSRTVFDLGNTAVEKDSITYDRNNKELINAKFKWNSSINNWIPDAGYRVVRSYLPNGKENLAMYQDIQQSNWSWQFYKSDLSIYNTAGDLLEFTESYQNNPNLNFKTIYTYALPGGSATEITFQKQVNGVWVDFEKHVNFTWHNFAKMQPADLTAKRWVNNAWEDIARMQGSFDSLGGFVYTYQELYNGNWENTLRKSATIDAKGNYTGSKDEEWINGTWHRRLESVQALTYNQSDQVTERVYRFWAFYNLSNLGWTDELKEVYFNNRITGIPKPLDTPENVTIYPNPTHSQLNIELTEKSTGVSAQLSDLTGKVILRRNFKPSEAPKLNLESLKPGVYLLTVQFAEGNTVKRIIKN</sequence>
<accession>A0A5N1J6W5</accession>
<proteinExistence type="predicted"/>
<dbReference type="AlphaFoldDB" id="A0A5N1J6W5"/>
<name>A0A5N1J6W5_9BACT</name>
<comment type="caution">
    <text evidence="3">The sequence shown here is derived from an EMBL/GenBank/DDBJ whole genome shotgun (WGS) entry which is preliminary data.</text>
</comment>
<dbReference type="Pfam" id="PF18962">
    <property type="entry name" value="Por_Secre_tail"/>
    <property type="match status" value="1"/>
</dbReference>
<keyword evidence="4" id="KW-1185">Reference proteome</keyword>
<organism evidence="3 4">
    <name type="scientific">Adhaeribacter soli</name>
    <dbReference type="NCBI Taxonomy" id="2607655"/>
    <lineage>
        <taxon>Bacteria</taxon>
        <taxon>Pseudomonadati</taxon>
        <taxon>Bacteroidota</taxon>
        <taxon>Cytophagia</taxon>
        <taxon>Cytophagales</taxon>
        <taxon>Hymenobacteraceae</taxon>
        <taxon>Adhaeribacter</taxon>
    </lineage>
</organism>
<evidence type="ECO:0000256" key="1">
    <source>
        <dbReference type="SAM" id="SignalP"/>
    </source>
</evidence>
<gene>
    <name evidence="3" type="ORF">F0P94_05800</name>
</gene>
<feature type="signal peptide" evidence="1">
    <location>
        <begin position="1"/>
        <end position="27"/>
    </location>
</feature>
<feature type="chain" id="PRO_5024965546" evidence="1">
    <location>
        <begin position="28"/>
        <end position="459"/>
    </location>
</feature>
<dbReference type="NCBIfam" id="TIGR04183">
    <property type="entry name" value="Por_Secre_tail"/>
    <property type="match status" value="1"/>
</dbReference>
<dbReference type="EMBL" id="VTWT01000002">
    <property type="protein sequence ID" value="KAA9340937.1"/>
    <property type="molecule type" value="Genomic_DNA"/>
</dbReference>
<dbReference type="Proteomes" id="UP000326570">
    <property type="component" value="Unassembled WGS sequence"/>
</dbReference>
<evidence type="ECO:0000313" key="4">
    <source>
        <dbReference type="Proteomes" id="UP000326570"/>
    </source>
</evidence>
<evidence type="ECO:0000259" key="2">
    <source>
        <dbReference type="Pfam" id="PF18962"/>
    </source>
</evidence>